<dbReference type="InterPro" id="IPR003594">
    <property type="entry name" value="HATPase_dom"/>
</dbReference>
<evidence type="ECO:0000256" key="4">
    <source>
        <dbReference type="ARBA" id="ARBA00022553"/>
    </source>
</evidence>
<dbReference type="Proteomes" id="UP000238563">
    <property type="component" value="Unassembled WGS sequence"/>
</dbReference>
<dbReference type="InterPro" id="IPR005467">
    <property type="entry name" value="His_kinase_dom"/>
</dbReference>
<evidence type="ECO:0000256" key="9">
    <source>
        <dbReference type="ARBA" id="ARBA00023012"/>
    </source>
</evidence>
<dbReference type="Pfam" id="PF00512">
    <property type="entry name" value="HisKA"/>
    <property type="match status" value="1"/>
</dbReference>
<evidence type="ECO:0000256" key="8">
    <source>
        <dbReference type="ARBA" id="ARBA00022989"/>
    </source>
</evidence>
<keyword evidence="8 11" id="KW-1133">Transmembrane helix</keyword>
<keyword evidence="10 11" id="KW-0472">Membrane</keyword>
<sequence>MNVYSLRWRFTIGFILLQLCAIAASLVLVFYAASGARPDSAIPSIWLSDAIAESIKVGVDGKAIIVPSRQLSGMIEKWPSLWFVVELPKGDLITHGDIPEKVAGNISFLRTFRNAELHGYVDDPTNVVRLQRMETIAGEAAIFTGGMSMSQYSLILLLGNIAIGVPSIILATITVLGVPLVTRWALRSFNDLTDRLDKIDFEARGGVVDDRAMPNEVLRVLNGINMALRRLDSGFETTERFFVNAAHELRTPIAILQLRIDTLAPSQDKSHLQTGIKRLTAITNQLLDIEKYRQKPPRKTRVELNSIVSKIVADFAPLAIAEGYEMSFESRAKCAFVLGEPDALERALANLIRNAIQYGGKTGEISVGIEADGSILVTDQGPGIADDMQVRIFEPFYRINPHGTGAGLGLSMVNDIVTSHGGYVEVVSSPGAGSSFAVRWREARVDFH</sequence>
<dbReference type="PRINTS" id="PR00344">
    <property type="entry name" value="BCTRLSENSOR"/>
</dbReference>
<dbReference type="GO" id="GO:0005886">
    <property type="term" value="C:plasma membrane"/>
    <property type="evidence" value="ECO:0007669"/>
    <property type="project" value="TreeGrafter"/>
</dbReference>
<keyword evidence="7 13" id="KW-0418">Kinase</keyword>
<dbReference type="GO" id="GO:0000155">
    <property type="term" value="F:phosphorelay sensor kinase activity"/>
    <property type="evidence" value="ECO:0007669"/>
    <property type="project" value="InterPro"/>
</dbReference>
<name>A0A2S9JQX5_9HYPH</name>
<evidence type="ECO:0000256" key="3">
    <source>
        <dbReference type="ARBA" id="ARBA00012438"/>
    </source>
</evidence>
<dbReference type="InterPro" id="IPR003661">
    <property type="entry name" value="HisK_dim/P_dom"/>
</dbReference>
<evidence type="ECO:0000259" key="12">
    <source>
        <dbReference type="PROSITE" id="PS50109"/>
    </source>
</evidence>
<dbReference type="Gene3D" id="3.30.565.10">
    <property type="entry name" value="Histidine kinase-like ATPase, C-terminal domain"/>
    <property type="match status" value="1"/>
</dbReference>
<keyword evidence="14" id="KW-1185">Reference proteome</keyword>
<keyword evidence="9" id="KW-0902">Two-component regulatory system</keyword>
<dbReference type="SMART" id="SM00388">
    <property type="entry name" value="HisKA"/>
    <property type="match status" value="1"/>
</dbReference>
<keyword evidence="6 11" id="KW-0812">Transmembrane</keyword>
<feature type="domain" description="Histidine kinase" evidence="12">
    <location>
        <begin position="244"/>
        <end position="444"/>
    </location>
</feature>
<comment type="subcellular location">
    <subcellularLocation>
        <location evidence="2">Membrane</location>
        <topology evidence="2">Multi-pass membrane protein</topology>
    </subcellularLocation>
</comment>
<evidence type="ECO:0000313" key="14">
    <source>
        <dbReference type="Proteomes" id="UP000238563"/>
    </source>
</evidence>
<gene>
    <name evidence="13" type="ORF">C5750_10465</name>
</gene>
<dbReference type="CDD" id="cd00075">
    <property type="entry name" value="HATPase"/>
    <property type="match status" value="1"/>
</dbReference>
<dbReference type="Pfam" id="PF02518">
    <property type="entry name" value="HATPase_c"/>
    <property type="match status" value="1"/>
</dbReference>
<dbReference type="PANTHER" id="PTHR45436:SF15">
    <property type="entry name" value="SENSOR HISTIDINE KINASE CUSS"/>
    <property type="match status" value="1"/>
</dbReference>
<evidence type="ECO:0000256" key="1">
    <source>
        <dbReference type="ARBA" id="ARBA00000085"/>
    </source>
</evidence>
<dbReference type="InterPro" id="IPR036097">
    <property type="entry name" value="HisK_dim/P_sf"/>
</dbReference>
<proteinExistence type="predicted"/>
<dbReference type="AlphaFoldDB" id="A0A2S9JQX5"/>
<dbReference type="EC" id="2.7.13.3" evidence="3"/>
<dbReference type="EMBL" id="PVBT01000002">
    <property type="protein sequence ID" value="PRD55559.1"/>
    <property type="molecule type" value="Genomic_DNA"/>
</dbReference>
<feature type="transmembrane region" description="Helical" evidence="11">
    <location>
        <begin position="12"/>
        <end position="33"/>
    </location>
</feature>
<protein>
    <recommendedName>
        <fullName evidence="3">histidine kinase</fullName>
        <ecNumber evidence="3">2.7.13.3</ecNumber>
    </recommendedName>
</protein>
<dbReference type="SUPFAM" id="SSF55874">
    <property type="entry name" value="ATPase domain of HSP90 chaperone/DNA topoisomerase II/histidine kinase"/>
    <property type="match status" value="1"/>
</dbReference>
<dbReference type="OrthoDB" id="9809329at2"/>
<dbReference type="Gene3D" id="1.10.287.130">
    <property type="match status" value="1"/>
</dbReference>
<evidence type="ECO:0000256" key="6">
    <source>
        <dbReference type="ARBA" id="ARBA00022692"/>
    </source>
</evidence>
<evidence type="ECO:0000313" key="13">
    <source>
        <dbReference type="EMBL" id="PRD55559.1"/>
    </source>
</evidence>
<evidence type="ECO:0000256" key="2">
    <source>
        <dbReference type="ARBA" id="ARBA00004141"/>
    </source>
</evidence>
<dbReference type="RefSeq" id="WP_105733788.1">
    <property type="nucleotide sequence ID" value="NZ_PVBT01000002.1"/>
</dbReference>
<dbReference type="InterPro" id="IPR036890">
    <property type="entry name" value="HATPase_C_sf"/>
</dbReference>
<comment type="caution">
    <text evidence="13">The sequence shown here is derived from an EMBL/GenBank/DDBJ whole genome shotgun (WGS) entry which is preliminary data.</text>
</comment>
<reference evidence="13 14" key="1">
    <citation type="submission" date="2018-02" db="EMBL/GenBank/DDBJ databases">
        <title>The draft genome of Phyllobacterium myrsinacearum DSM5892.</title>
        <authorList>
            <person name="Li L."/>
            <person name="Liu L."/>
            <person name="Zhang X."/>
            <person name="Wang T."/>
        </authorList>
    </citation>
    <scope>NUCLEOTIDE SEQUENCE [LARGE SCALE GENOMIC DNA]</scope>
    <source>
        <strain evidence="13 14">DSM 5892</strain>
    </source>
</reference>
<evidence type="ECO:0000256" key="7">
    <source>
        <dbReference type="ARBA" id="ARBA00022777"/>
    </source>
</evidence>
<accession>A0A2S9JQX5</accession>
<keyword evidence="5" id="KW-0808">Transferase</keyword>
<dbReference type="PANTHER" id="PTHR45436">
    <property type="entry name" value="SENSOR HISTIDINE KINASE YKOH"/>
    <property type="match status" value="1"/>
</dbReference>
<comment type="catalytic activity">
    <reaction evidence="1">
        <text>ATP + protein L-histidine = ADP + protein N-phospho-L-histidine.</text>
        <dbReference type="EC" id="2.7.13.3"/>
    </reaction>
</comment>
<dbReference type="SUPFAM" id="SSF47384">
    <property type="entry name" value="Homodimeric domain of signal transducing histidine kinase"/>
    <property type="match status" value="1"/>
</dbReference>
<dbReference type="SMART" id="SM00387">
    <property type="entry name" value="HATPase_c"/>
    <property type="match status" value="1"/>
</dbReference>
<evidence type="ECO:0000256" key="10">
    <source>
        <dbReference type="ARBA" id="ARBA00023136"/>
    </source>
</evidence>
<dbReference type="CDD" id="cd00082">
    <property type="entry name" value="HisKA"/>
    <property type="match status" value="1"/>
</dbReference>
<feature type="transmembrane region" description="Helical" evidence="11">
    <location>
        <begin position="154"/>
        <end position="181"/>
    </location>
</feature>
<keyword evidence="4" id="KW-0597">Phosphoprotein</keyword>
<dbReference type="InterPro" id="IPR050428">
    <property type="entry name" value="TCS_sensor_his_kinase"/>
</dbReference>
<dbReference type="PROSITE" id="PS50109">
    <property type="entry name" value="HIS_KIN"/>
    <property type="match status" value="1"/>
</dbReference>
<organism evidence="13 14">
    <name type="scientific">Phyllobacterium myrsinacearum</name>
    <dbReference type="NCBI Taxonomy" id="28101"/>
    <lineage>
        <taxon>Bacteria</taxon>
        <taxon>Pseudomonadati</taxon>
        <taxon>Pseudomonadota</taxon>
        <taxon>Alphaproteobacteria</taxon>
        <taxon>Hyphomicrobiales</taxon>
        <taxon>Phyllobacteriaceae</taxon>
        <taxon>Phyllobacterium</taxon>
    </lineage>
</organism>
<dbReference type="InterPro" id="IPR004358">
    <property type="entry name" value="Sig_transdc_His_kin-like_C"/>
</dbReference>
<evidence type="ECO:0000256" key="11">
    <source>
        <dbReference type="SAM" id="Phobius"/>
    </source>
</evidence>
<evidence type="ECO:0000256" key="5">
    <source>
        <dbReference type="ARBA" id="ARBA00022679"/>
    </source>
</evidence>